<dbReference type="Pfam" id="PF04851">
    <property type="entry name" value="ResIII"/>
    <property type="match status" value="1"/>
</dbReference>
<organism evidence="3 4">
    <name type="scientific">Mycolicibacterium smegmatis (strain ATCC 700084 / mc(2)155)</name>
    <name type="common">Mycobacterium smegmatis</name>
    <dbReference type="NCBI Taxonomy" id="246196"/>
    <lineage>
        <taxon>Bacteria</taxon>
        <taxon>Bacillati</taxon>
        <taxon>Actinomycetota</taxon>
        <taxon>Actinomycetes</taxon>
        <taxon>Mycobacteriales</taxon>
        <taxon>Mycobacteriaceae</taxon>
        <taxon>Mycolicibacterium</taxon>
    </lineage>
</organism>
<feature type="domain" description="Helicase ATP-binding" evidence="1">
    <location>
        <begin position="179"/>
        <end position="332"/>
    </location>
</feature>
<dbReference type="PROSITE" id="PS51192">
    <property type="entry name" value="HELICASE_ATP_BIND_1"/>
    <property type="match status" value="1"/>
</dbReference>
<dbReference type="InterPro" id="IPR001650">
    <property type="entry name" value="Helicase_C-like"/>
</dbReference>
<protein>
    <submittedName>
        <fullName evidence="3">Type III restriction enzyme, res subunit</fullName>
    </submittedName>
</protein>
<dbReference type="AlphaFoldDB" id="A0QRU1"/>
<feature type="domain" description="Helicase C-terminal" evidence="2">
    <location>
        <begin position="422"/>
        <end position="566"/>
    </location>
</feature>
<evidence type="ECO:0000313" key="3">
    <source>
        <dbReference type="EMBL" id="ABK70821.1"/>
    </source>
</evidence>
<dbReference type="PATRIC" id="fig|246196.19.peg.1234"/>
<dbReference type="OrthoDB" id="9776021at2"/>
<dbReference type="PROSITE" id="PS51194">
    <property type="entry name" value="HELICASE_CTER"/>
    <property type="match status" value="1"/>
</dbReference>
<dbReference type="PANTHER" id="PTHR47396:SF1">
    <property type="entry name" value="ATP-DEPENDENT HELICASE IRC3-RELATED"/>
    <property type="match status" value="1"/>
</dbReference>
<dbReference type="InterPro" id="IPR014001">
    <property type="entry name" value="Helicase_ATP-bd"/>
</dbReference>
<sequence>MVPGHEKWAERIAGGLAATKVVGTPIDNETRAMRLTQLLSRADDELLEELVGGPVVRLLESLDPTLSSPRRLRELVEALHSPEELLRDRKVRQQLLDLLPIADATEVAGLLRLDTKRPYESLRAANFKRGSKAEKILFTYLGVDTPQPPEETSALPMVESFAAYGLFSHQRDACKQSQNRLRMNPHRVLLHMPTGSGKTRTAMHIIASELRQQEPTLVIWLAYSEELCEQAASEFEKAWHYLGDRELKTYRMWGSRDLDINDVRDGFMVAGLAKTFELMKRDPDFLARMADRVSLVIIDEAHQAIAQTYRLVLEVLCDRNEETKLLGLTATPGRTWNDPDADRELANFFNRQKVTLSVRGYDSPVDYLIDEKYLARPVFQPLFYDSNQRELSASEIQRLANTLDIPDDILERLAVDDQRNLAIISAIEGLVQKHSRVIVFAATVGHARMLAAVLRARGILANSITSGTASAERSRIIAEFRDRSDEPYVLCNYGVLTTGFDAPRTSAAVIARPTKSLVLYSQMVGRATRGTRAGGNEVATIVTVVDQNLPGFGAMEDAFMNWEDVW</sequence>
<dbReference type="Pfam" id="PF00271">
    <property type="entry name" value="Helicase_C"/>
    <property type="match status" value="1"/>
</dbReference>
<dbReference type="GO" id="GO:0005524">
    <property type="term" value="F:ATP binding"/>
    <property type="evidence" value="ECO:0007669"/>
    <property type="project" value="InterPro"/>
</dbReference>
<accession>A0QRU1</accession>
<dbReference type="SUPFAM" id="SSF52540">
    <property type="entry name" value="P-loop containing nucleoside triphosphate hydrolases"/>
    <property type="match status" value="1"/>
</dbReference>
<dbReference type="SMART" id="SM00490">
    <property type="entry name" value="HELICc"/>
    <property type="match status" value="1"/>
</dbReference>
<dbReference type="STRING" id="246196.MSMEG_1238"/>
<dbReference type="Proteomes" id="UP000000757">
    <property type="component" value="Chromosome"/>
</dbReference>
<dbReference type="EMBL" id="CP000480">
    <property type="protein sequence ID" value="ABK70821.1"/>
    <property type="molecule type" value="Genomic_DNA"/>
</dbReference>
<dbReference type="InterPro" id="IPR006935">
    <property type="entry name" value="Helicase/UvrB_N"/>
</dbReference>
<dbReference type="KEGG" id="msm:MSMEG_1238"/>
<dbReference type="GO" id="GO:0016787">
    <property type="term" value="F:hydrolase activity"/>
    <property type="evidence" value="ECO:0007669"/>
    <property type="project" value="InterPro"/>
</dbReference>
<dbReference type="PaxDb" id="246196-MSMEI_1204"/>
<evidence type="ECO:0000313" key="4">
    <source>
        <dbReference type="Proteomes" id="UP000000757"/>
    </source>
</evidence>
<name>A0QRU1_MYCS2</name>
<dbReference type="Gene3D" id="3.40.50.300">
    <property type="entry name" value="P-loop containing nucleotide triphosphate hydrolases"/>
    <property type="match status" value="2"/>
</dbReference>
<proteinExistence type="predicted"/>
<dbReference type="GO" id="GO:0003677">
    <property type="term" value="F:DNA binding"/>
    <property type="evidence" value="ECO:0007669"/>
    <property type="project" value="InterPro"/>
</dbReference>
<dbReference type="GO" id="GO:0005829">
    <property type="term" value="C:cytosol"/>
    <property type="evidence" value="ECO:0007669"/>
    <property type="project" value="TreeGrafter"/>
</dbReference>
<dbReference type="SMART" id="SM00487">
    <property type="entry name" value="DEXDc"/>
    <property type="match status" value="1"/>
</dbReference>
<gene>
    <name evidence="3" type="ordered locus">MSMEG_1238</name>
</gene>
<reference evidence="3 4" key="1">
    <citation type="submission" date="2006-10" db="EMBL/GenBank/DDBJ databases">
        <authorList>
            <person name="Fleischmann R.D."/>
            <person name="Dodson R.J."/>
            <person name="Haft D.H."/>
            <person name="Merkel J.S."/>
            <person name="Nelson W.C."/>
            <person name="Fraser C.M."/>
        </authorList>
    </citation>
    <scope>NUCLEOTIDE SEQUENCE [LARGE SCALE GENOMIC DNA]</scope>
    <source>
        <strain evidence="4">ATCC 700084 / mc(2)155</strain>
    </source>
</reference>
<dbReference type="eggNOG" id="COG1061">
    <property type="taxonomic scope" value="Bacteria"/>
</dbReference>
<dbReference type="InterPro" id="IPR050742">
    <property type="entry name" value="Helicase_Restrict-Modif_Enz"/>
</dbReference>
<evidence type="ECO:0000259" key="1">
    <source>
        <dbReference type="PROSITE" id="PS51192"/>
    </source>
</evidence>
<keyword evidence="4" id="KW-1185">Reference proteome</keyword>
<evidence type="ECO:0000259" key="2">
    <source>
        <dbReference type="PROSITE" id="PS51194"/>
    </source>
</evidence>
<dbReference type="PANTHER" id="PTHR47396">
    <property type="entry name" value="TYPE I RESTRICTION ENZYME ECOKI R PROTEIN"/>
    <property type="match status" value="1"/>
</dbReference>
<dbReference type="InterPro" id="IPR027417">
    <property type="entry name" value="P-loop_NTPase"/>
</dbReference>